<dbReference type="AlphaFoldDB" id="A0A7S4F1M1"/>
<name>A0A7S4F1M1_CHRCT</name>
<organism evidence="1">
    <name type="scientific">Chrysotila carterae</name>
    <name type="common">Marine alga</name>
    <name type="synonym">Syracosphaera carterae</name>
    <dbReference type="NCBI Taxonomy" id="13221"/>
    <lineage>
        <taxon>Eukaryota</taxon>
        <taxon>Haptista</taxon>
        <taxon>Haptophyta</taxon>
        <taxon>Prymnesiophyceae</taxon>
        <taxon>Isochrysidales</taxon>
        <taxon>Isochrysidaceae</taxon>
        <taxon>Chrysotila</taxon>
    </lineage>
</organism>
<protein>
    <submittedName>
        <fullName evidence="1">Uncharacterized protein</fullName>
    </submittedName>
</protein>
<proteinExistence type="predicted"/>
<dbReference type="EMBL" id="HBIZ01031417">
    <property type="protein sequence ID" value="CAE0767404.1"/>
    <property type="molecule type" value="Transcribed_RNA"/>
</dbReference>
<accession>A0A7S4F1M1</accession>
<sequence>MWVIGLGIAAGYLINKNLSMSQQIENALHKSESQVNPATDGVTSQEVRQSYKRLDNVKYGDMNDAIPFSEKARLLSLQKKASLAVESFDSHSDQCQPIQGVVMHFGE</sequence>
<reference evidence="1" key="1">
    <citation type="submission" date="2021-01" db="EMBL/GenBank/DDBJ databases">
        <authorList>
            <person name="Corre E."/>
            <person name="Pelletier E."/>
            <person name="Niang G."/>
            <person name="Scheremetjew M."/>
            <person name="Finn R."/>
            <person name="Kale V."/>
            <person name="Holt S."/>
            <person name="Cochrane G."/>
            <person name="Meng A."/>
            <person name="Brown T."/>
            <person name="Cohen L."/>
        </authorList>
    </citation>
    <scope>NUCLEOTIDE SEQUENCE</scope>
    <source>
        <strain evidence="1">CCMP645</strain>
    </source>
</reference>
<gene>
    <name evidence="1" type="ORF">PCAR00345_LOCUS20016</name>
</gene>
<evidence type="ECO:0000313" key="1">
    <source>
        <dbReference type="EMBL" id="CAE0767404.1"/>
    </source>
</evidence>